<evidence type="ECO:0000313" key="3">
    <source>
        <dbReference type="EMBL" id="CAE7797716.1"/>
    </source>
</evidence>
<evidence type="ECO:0000313" key="4">
    <source>
        <dbReference type="Proteomes" id="UP000601435"/>
    </source>
</evidence>
<dbReference type="AlphaFoldDB" id="A0A812YV35"/>
<dbReference type="Proteomes" id="UP000601435">
    <property type="component" value="Unassembled WGS sequence"/>
</dbReference>
<evidence type="ECO:0000256" key="2">
    <source>
        <dbReference type="SAM" id="SignalP"/>
    </source>
</evidence>
<evidence type="ECO:0000256" key="1">
    <source>
        <dbReference type="SAM" id="Phobius"/>
    </source>
</evidence>
<keyword evidence="1" id="KW-1133">Transmembrane helix</keyword>
<dbReference type="EMBL" id="CAJNJA010043917">
    <property type="protein sequence ID" value="CAE7797716.1"/>
    <property type="molecule type" value="Genomic_DNA"/>
</dbReference>
<feature type="signal peptide" evidence="2">
    <location>
        <begin position="1"/>
        <end position="28"/>
    </location>
</feature>
<comment type="caution">
    <text evidence="3">The sequence shown here is derived from an EMBL/GenBank/DDBJ whole genome shotgun (WGS) entry which is preliminary data.</text>
</comment>
<name>A0A812YV35_9DINO</name>
<keyword evidence="4" id="KW-1185">Reference proteome</keyword>
<feature type="transmembrane region" description="Helical" evidence="1">
    <location>
        <begin position="110"/>
        <end position="131"/>
    </location>
</feature>
<proteinExistence type="predicted"/>
<gene>
    <name evidence="3" type="primary">dis3l2</name>
    <name evidence="3" type="ORF">SNEC2469_LOCUS23497</name>
</gene>
<accession>A0A812YV35</accession>
<keyword evidence="1" id="KW-0812">Transmembrane</keyword>
<sequence length="167" mass="17452">MAFRSSTVVLPLAVVVAFLTLAPSFVPAANKAEPSLRGPAATSAAGFAWQFGLGACAAAALVAAAPQPAQAFSETEHPGISGVRLGGGFSKIRGPTLDYLIKFLPELNQFGLVFAIFFLGFFIAGLVRMFNATRMAFGMLRTGQAALGTLGQGRDTNEAPTWFTCFS</sequence>
<keyword evidence="2" id="KW-0732">Signal</keyword>
<protein>
    <submittedName>
        <fullName evidence="3">Dis3l2 protein</fullName>
    </submittedName>
</protein>
<organism evidence="3 4">
    <name type="scientific">Symbiodinium necroappetens</name>
    <dbReference type="NCBI Taxonomy" id="1628268"/>
    <lineage>
        <taxon>Eukaryota</taxon>
        <taxon>Sar</taxon>
        <taxon>Alveolata</taxon>
        <taxon>Dinophyceae</taxon>
        <taxon>Suessiales</taxon>
        <taxon>Symbiodiniaceae</taxon>
        <taxon>Symbiodinium</taxon>
    </lineage>
</organism>
<keyword evidence="1" id="KW-0472">Membrane</keyword>
<reference evidence="3" key="1">
    <citation type="submission" date="2021-02" db="EMBL/GenBank/DDBJ databases">
        <authorList>
            <person name="Dougan E. K."/>
            <person name="Rhodes N."/>
            <person name="Thang M."/>
            <person name="Chan C."/>
        </authorList>
    </citation>
    <scope>NUCLEOTIDE SEQUENCE</scope>
</reference>
<feature type="chain" id="PRO_5032756572" evidence="2">
    <location>
        <begin position="29"/>
        <end position="167"/>
    </location>
</feature>